<dbReference type="SUPFAM" id="SSF50814">
    <property type="entry name" value="Lipocalins"/>
    <property type="match status" value="1"/>
</dbReference>
<dbReference type="EMBL" id="FOYP01000001">
    <property type="protein sequence ID" value="SFR34096.1"/>
    <property type="molecule type" value="Genomic_DNA"/>
</dbReference>
<dbReference type="GO" id="GO:0008289">
    <property type="term" value="F:lipid binding"/>
    <property type="evidence" value="ECO:0007669"/>
    <property type="project" value="UniProtKB-UniRule"/>
</dbReference>
<keyword evidence="2" id="KW-0446">Lipid-binding</keyword>
<dbReference type="PRINTS" id="PR01171">
    <property type="entry name" value="BCTLIPOCALIN"/>
</dbReference>
<dbReference type="RefSeq" id="WP_090196254.1">
    <property type="nucleotide sequence ID" value="NZ_FOYP01000001.1"/>
</dbReference>
<dbReference type="Pfam" id="PF08212">
    <property type="entry name" value="Lipocalin_2"/>
    <property type="match status" value="1"/>
</dbReference>
<dbReference type="Gene3D" id="2.40.128.20">
    <property type="match status" value="1"/>
</dbReference>
<proteinExistence type="inferred from homology"/>
<comment type="similarity">
    <text evidence="1 2">Belongs to the calycin superfamily. Lipocalin family.</text>
</comment>
<comment type="subcellular location">
    <subcellularLocation>
        <location evidence="2">Cell outer membrane</location>
    </subcellularLocation>
</comment>
<dbReference type="PANTHER" id="PTHR10612:SF34">
    <property type="entry name" value="APOLIPOPROTEIN D"/>
    <property type="match status" value="1"/>
</dbReference>
<evidence type="ECO:0000259" key="3">
    <source>
        <dbReference type="Pfam" id="PF08212"/>
    </source>
</evidence>
<dbReference type="GO" id="GO:0009279">
    <property type="term" value="C:cell outer membrane"/>
    <property type="evidence" value="ECO:0007669"/>
    <property type="project" value="UniProtKB-SubCell"/>
</dbReference>
<sequence>MPHSIQAARPKLRATGTALRALAVLGILAGCAAVVPASTYRDAGVPISSKAFFEPDRYIGLWHEVARFPVPFQSDCPRATAEYGLQTDGSLSVRNICRNADGSEKSRITGSATITGPGRLVVRFDGLPFIAADYWVLWVDEGYRTAVVGSPNGRSGWILNRDPEIPPDRLRAARDILRFNGYDVSQLMEMTP</sequence>
<dbReference type="InterPro" id="IPR002446">
    <property type="entry name" value="Lipocalin_bac"/>
</dbReference>
<dbReference type="CDD" id="cd19438">
    <property type="entry name" value="lipocalin_Blc-like"/>
    <property type="match status" value="1"/>
</dbReference>
<name>A0A1I6FW35_9RHOB</name>
<evidence type="ECO:0000313" key="5">
    <source>
        <dbReference type="Proteomes" id="UP000199478"/>
    </source>
</evidence>
<evidence type="ECO:0000256" key="1">
    <source>
        <dbReference type="ARBA" id="ARBA00006889"/>
    </source>
</evidence>
<dbReference type="OrthoDB" id="594739at2"/>
<keyword evidence="2 4" id="KW-0449">Lipoprotein</keyword>
<keyword evidence="2" id="KW-0472">Membrane</keyword>
<feature type="domain" description="Lipocalin/cytosolic fatty-acid binding" evidence="3">
    <location>
        <begin position="56"/>
        <end position="190"/>
    </location>
</feature>
<dbReference type="Proteomes" id="UP000199478">
    <property type="component" value="Unassembled WGS sequence"/>
</dbReference>
<dbReference type="PANTHER" id="PTHR10612">
    <property type="entry name" value="APOLIPOPROTEIN D"/>
    <property type="match status" value="1"/>
</dbReference>
<protein>
    <recommendedName>
        <fullName evidence="2">Outer membrane lipoprotein Blc</fullName>
    </recommendedName>
</protein>
<accession>A0A1I6FW35</accession>
<keyword evidence="2" id="KW-0998">Cell outer membrane</keyword>
<gene>
    <name evidence="4" type="ORF">SAMN04488005_0599</name>
</gene>
<evidence type="ECO:0000256" key="2">
    <source>
        <dbReference type="PIRNR" id="PIRNR036893"/>
    </source>
</evidence>
<dbReference type="AlphaFoldDB" id="A0A1I6FW35"/>
<reference evidence="5" key="1">
    <citation type="submission" date="2016-10" db="EMBL/GenBank/DDBJ databases">
        <authorList>
            <person name="Varghese N."/>
            <person name="Submissions S."/>
        </authorList>
    </citation>
    <scope>NUCLEOTIDE SEQUENCE [LARGE SCALE GENOMIC DNA]</scope>
    <source>
        <strain evidence="5">DSM 26879</strain>
    </source>
</reference>
<comment type="function">
    <text evidence="2">Involved in the storage or transport of lipids necessary for membrane maintenance under stressful conditions. Displays a binding preference for lysophospholipids.</text>
</comment>
<organism evidence="4 5">
    <name type="scientific">Yoonia tamlensis</name>
    <dbReference type="NCBI Taxonomy" id="390270"/>
    <lineage>
        <taxon>Bacteria</taxon>
        <taxon>Pseudomonadati</taxon>
        <taxon>Pseudomonadota</taxon>
        <taxon>Alphaproteobacteria</taxon>
        <taxon>Rhodobacterales</taxon>
        <taxon>Paracoccaceae</taxon>
        <taxon>Yoonia</taxon>
    </lineage>
</organism>
<dbReference type="InterPro" id="IPR012674">
    <property type="entry name" value="Calycin"/>
</dbReference>
<keyword evidence="5" id="KW-1185">Reference proteome</keyword>
<dbReference type="InterPro" id="IPR047202">
    <property type="entry name" value="Lipocalin_Blc-like_dom"/>
</dbReference>
<dbReference type="GO" id="GO:0006950">
    <property type="term" value="P:response to stress"/>
    <property type="evidence" value="ECO:0007669"/>
    <property type="project" value="UniProtKB-ARBA"/>
</dbReference>
<dbReference type="InterPro" id="IPR000566">
    <property type="entry name" value="Lipocln_cytosolic_FA-bd_dom"/>
</dbReference>
<dbReference type="STRING" id="390270.SAMN04488005_0599"/>
<comment type="subunit">
    <text evidence="2">Homodimer.</text>
</comment>
<evidence type="ECO:0000313" key="4">
    <source>
        <dbReference type="EMBL" id="SFR34096.1"/>
    </source>
</evidence>
<dbReference type="InterPro" id="IPR022271">
    <property type="entry name" value="Lipocalin_ApoD"/>
</dbReference>
<dbReference type="PIRSF" id="PIRSF036893">
    <property type="entry name" value="Lipocalin_ApoD"/>
    <property type="match status" value="1"/>
</dbReference>